<comment type="caution">
    <text evidence="1">The sequence shown here is derived from an EMBL/GenBank/DDBJ whole genome shotgun (WGS) entry which is preliminary data.</text>
</comment>
<accession>A0A6A0ASL6</accession>
<protein>
    <submittedName>
        <fullName evidence="1">Uncharacterized protein</fullName>
    </submittedName>
</protein>
<keyword evidence="2" id="KW-1185">Reference proteome</keyword>
<sequence>MNGHRAVDRGFGSPEPWGPDRVTAWRVHGRACEWRGTACASLAAGSPEKPGGAMRRVGRESERPAGIMGSGGPEAAVVGRAGRVESVSVVERLSVVRGSEYARQRGL</sequence>
<proteinExistence type="predicted"/>
<evidence type="ECO:0000313" key="2">
    <source>
        <dbReference type="Proteomes" id="UP000484988"/>
    </source>
</evidence>
<gene>
    <name evidence="1" type="ORF">SCWH03_11080</name>
</gene>
<name>A0A6A0ASL6_9ACTN</name>
<organism evidence="1 2">
    <name type="scientific">Streptomyces pacificus</name>
    <dbReference type="NCBI Taxonomy" id="2705029"/>
    <lineage>
        <taxon>Bacteria</taxon>
        <taxon>Bacillati</taxon>
        <taxon>Actinomycetota</taxon>
        <taxon>Actinomycetes</taxon>
        <taxon>Kitasatosporales</taxon>
        <taxon>Streptomycetaceae</taxon>
        <taxon>Streptomyces</taxon>
    </lineage>
</organism>
<evidence type="ECO:0000313" key="1">
    <source>
        <dbReference type="EMBL" id="GFH34894.1"/>
    </source>
</evidence>
<dbReference type="EMBL" id="BLLG01000003">
    <property type="protein sequence ID" value="GFH34894.1"/>
    <property type="molecule type" value="Genomic_DNA"/>
</dbReference>
<dbReference type="AlphaFoldDB" id="A0A6A0ASL6"/>
<reference evidence="1 2" key="1">
    <citation type="submission" date="2020-02" db="EMBL/GenBank/DDBJ databases">
        <title>Whole Genome Shotgun Sequence of Streptomyces sp. strain CWH03.</title>
        <authorList>
            <person name="Dohra H."/>
            <person name="Kodani S."/>
            <person name="Yamamura H."/>
        </authorList>
    </citation>
    <scope>NUCLEOTIDE SEQUENCE [LARGE SCALE GENOMIC DNA]</scope>
    <source>
        <strain evidence="1 2">CWH03</strain>
    </source>
</reference>
<dbReference type="Proteomes" id="UP000484988">
    <property type="component" value="Unassembled WGS sequence"/>
</dbReference>